<protein>
    <submittedName>
        <fullName evidence="1">Uncharacterized protein</fullName>
    </submittedName>
</protein>
<name>A0A433V2U7_9CYAN</name>
<evidence type="ECO:0000313" key="1">
    <source>
        <dbReference type="EMBL" id="RUT00422.1"/>
    </source>
</evidence>
<dbReference type="AlphaFoldDB" id="A0A433V2U7"/>
<dbReference type="RefSeq" id="WP_127085634.1">
    <property type="nucleotide sequence ID" value="NZ_RSCL01000024.1"/>
</dbReference>
<reference evidence="1" key="1">
    <citation type="submission" date="2018-12" db="EMBL/GenBank/DDBJ databases">
        <authorList>
            <person name="Will S."/>
            <person name="Neumann-Schaal M."/>
            <person name="Henke P."/>
        </authorList>
    </citation>
    <scope>NUCLEOTIDE SEQUENCE</scope>
    <source>
        <strain evidence="1">PCC 7102</strain>
    </source>
</reference>
<dbReference type="OrthoDB" id="9182487at2"/>
<organism evidence="1 2">
    <name type="scientific">Dulcicalothrix desertica PCC 7102</name>
    <dbReference type="NCBI Taxonomy" id="232991"/>
    <lineage>
        <taxon>Bacteria</taxon>
        <taxon>Bacillati</taxon>
        <taxon>Cyanobacteriota</taxon>
        <taxon>Cyanophyceae</taxon>
        <taxon>Nostocales</taxon>
        <taxon>Calotrichaceae</taxon>
        <taxon>Dulcicalothrix</taxon>
    </lineage>
</organism>
<gene>
    <name evidence="1" type="ORF">DSM106972_075500</name>
</gene>
<dbReference type="Proteomes" id="UP000271624">
    <property type="component" value="Unassembled WGS sequence"/>
</dbReference>
<reference evidence="1" key="2">
    <citation type="journal article" date="2019" name="Genome Biol. Evol.">
        <title>Day and night: Metabolic profiles and evolutionary relationships of six axenic non-marine cyanobacteria.</title>
        <authorList>
            <person name="Will S.E."/>
            <person name="Henke P."/>
            <person name="Boedeker C."/>
            <person name="Huang S."/>
            <person name="Brinkmann H."/>
            <person name="Rohde M."/>
            <person name="Jarek M."/>
            <person name="Friedl T."/>
            <person name="Seufert S."/>
            <person name="Schumacher M."/>
            <person name="Overmann J."/>
            <person name="Neumann-Schaal M."/>
            <person name="Petersen J."/>
        </authorList>
    </citation>
    <scope>NUCLEOTIDE SEQUENCE [LARGE SCALE GENOMIC DNA]</scope>
    <source>
        <strain evidence="1">PCC 7102</strain>
    </source>
</reference>
<dbReference type="EMBL" id="RSCL01000024">
    <property type="protein sequence ID" value="RUT00422.1"/>
    <property type="molecule type" value="Genomic_DNA"/>
</dbReference>
<keyword evidence="2" id="KW-1185">Reference proteome</keyword>
<proteinExistence type="predicted"/>
<evidence type="ECO:0000313" key="2">
    <source>
        <dbReference type="Proteomes" id="UP000271624"/>
    </source>
</evidence>
<sequence>MPYPKHFPNDCPPSECDIASGEFYRYIKNQKPCPEDFLSWREENPEKECPKGTSECQACGVSIYLSLDDAKKLSRRVAYFRNKKIAKGTLSDELGRIKNTPSNVGKSHYTWWIPENKEPWKVFEPIDDNQENSNKK</sequence>
<comment type="caution">
    <text evidence="1">The sequence shown here is derived from an EMBL/GenBank/DDBJ whole genome shotgun (WGS) entry which is preliminary data.</text>
</comment>
<accession>A0A433V2U7</accession>